<dbReference type="InterPro" id="IPR051448">
    <property type="entry name" value="CdaR-like_regulators"/>
</dbReference>
<dbReference type="EMBL" id="JBHSSO010000008">
    <property type="protein sequence ID" value="MFC6289102.1"/>
    <property type="molecule type" value="Genomic_DNA"/>
</dbReference>
<reference evidence="3" key="1">
    <citation type="journal article" date="2019" name="Int. J. Syst. Evol. Microbiol.">
        <title>The Global Catalogue of Microorganisms (GCM) 10K type strain sequencing project: providing services to taxonomists for standard genome sequencing and annotation.</title>
        <authorList>
            <consortium name="The Broad Institute Genomics Platform"/>
            <consortium name="The Broad Institute Genome Sequencing Center for Infectious Disease"/>
            <person name="Wu L."/>
            <person name="Ma J."/>
        </authorList>
    </citation>
    <scope>NUCLEOTIDE SEQUENCE [LARGE SCALE GENOMIC DNA]</scope>
    <source>
        <strain evidence="3">CCM 8893</strain>
    </source>
</reference>
<dbReference type="Gene3D" id="1.10.10.2840">
    <property type="entry name" value="PucR C-terminal helix-turn-helix domain"/>
    <property type="match status" value="1"/>
</dbReference>
<dbReference type="Pfam" id="PF13556">
    <property type="entry name" value="HTH_30"/>
    <property type="match status" value="1"/>
</dbReference>
<feature type="domain" description="PucR C-terminal helix-turn-helix" evidence="1">
    <location>
        <begin position="294"/>
        <end position="351"/>
    </location>
</feature>
<evidence type="ECO:0000313" key="3">
    <source>
        <dbReference type="Proteomes" id="UP001596258"/>
    </source>
</evidence>
<sequence>MKTETLLLKAIQTATLDQLTALVADYLEQPILIVDQSGKIISQQHAPLTAIPTDWLDPLATDNRYTDGQQQFIRDVLNPQALNPWYLFLAQSPSYPLTQQQVQLVLQVINNFTDRYALNPNQNTANAALAQLLATPETTDTQLLQSLTTERLICVTATATQQAPHQAGLLAALRQLAAPLPLTENQADLVFLLTESQLAQAQPRLAQLGQQFDHYFFLSEPYADIVQTPAFLSICRQASEMAQQLGTRTVVNSTQKYNIYVILNHVDNGALLRNTMCTQLLTLKHYDDQHHAELFHTLFAYLENDCHVSKTATHLHLHRNSLAKRLAKIQALIPVDFTNPDKTFGLRLSYRLFHFLQL</sequence>
<keyword evidence="3" id="KW-1185">Reference proteome</keyword>
<dbReference type="RefSeq" id="WP_164505611.1">
    <property type="nucleotide sequence ID" value="NZ_JBHSSO010000008.1"/>
</dbReference>
<accession>A0ABW1U6X6</accession>
<dbReference type="PANTHER" id="PTHR33744:SF1">
    <property type="entry name" value="DNA-BINDING TRANSCRIPTIONAL ACTIVATOR ADER"/>
    <property type="match status" value="1"/>
</dbReference>
<evidence type="ECO:0000259" key="1">
    <source>
        <dbReference type="Pfam" id="PF13556"/>
    </source>
</evidence>
<gene>
    <name evidence="2" type="ORF">ACFP1M_02585</name>
</gene>
<comment type="caution">
    <text evidence="2">The sequence shown here is derived from an EMBL/GenBank/DDBJ whole genome shotgun (WGS) entry which is preliminary data.</text>
</comment>
<name>A0ABW1U6X6_9LACO</name>
<proteinExistence type="predicted"/>
<dbReference type="Proteomes" id="UP001596258">
    <property type="component" value="Unassembled WGS sequence"/>
</dbReference>
<organism evidence="2 3">
    <name type="scientific">Levilactobacillus angrenensis</name>
    <dbReference type="NCBI Taxonomy" id="2486020"/>
    <lineage>
        <taxon>Bacteria</taxon>
        <taxon>Bacillati</taxon>
        <taxon>Bacillota</taxon>
        <taxon>Bacilli</taxon>
        <taxon>Lactobacillales</taxon>
        <taxon>Lactobacillaceae</taxon>
        <taxon>Levilactobacillus</taxon>
    </lineage>
</organism>
<dbReference type="InterPro" id="IPR025736">
    <property type="entry name" value="PucR_C-HTH_dom"/>
</dbReference>
<dbReference type="InterPro" id="IPR042070">
    <property type="entry name" value="PucR_C-HTH_sf"/>
</dbReference>
<dbReference type="PANTHER" id="PTHR33744">
    <property type="entry name" value="CARBOHYDRATE DIACID REGULATOR"/>
    <property type="match status" value="1"/>
</dbReference>
<evidence type="ECO:0000313" key="2">
    <source>
        <dbReference type="EMBL" id="MFC6289102.1"/>
    </source>
</evidence>
<protein>
    <submittedName>
        <fullName evidence="2">Helix-turn-helix domain-containing protein</fullName>
    </submittedName>
</protein>